<feature type="transmembrane region" description="Helical" evidence="2">
    <location>
        <begin position="81"/>
        <end position="102"/>
    </location>
</feature>
<evidence type="ECO:0000256" key="2">
    <source>
        <dbReference type="SAM" id="Phobius"/>
    </source>
</evidence>
<dbReference type="AlphaFoldDB" id="I2Q664"/>
<feature type="transmembrane region" description="Helical" evidence="2">
    <location>
        <begin position="12"/>
        <end position="32"/>
    </location>
</feature>
<keyword evidence="2" id="KW-0472">Membrane</keyword>
<keyword evidence="2" id="KW-0812">Transmembrane</keyword>
<name>I2Q664_9BACT</name>
<organism evidence="3">
    <name type="scientific">Desulfovibrio sp. U5L</name>
    <dbReference type="NCBI Taxonomy" id="596152"/>
    <lineage>
        <taxon>Bacteria</taxon>
        <taxon>Pseudomonadati</taxon>
        <taxon>Thermodesulfobacteriota</taxon>
        <taxon>Desulfovibrionia</taxon>
        <taxon>Desulfovibrionales</taxon>
        <taxon>Desulfovibrionaceae</taxon>
        <taxon>Desulfovibrio</taxon>
    </lineage>
</organism>
<accession>I2Q664</accession>
<evidence type="ECO:0000256" key="1">
    <source>
        <dbReference type="SAM" id="MobiDB-lite"/>
    </source>
</evidence>
<dbReference type="EMBL" id="JH600068">
    <property type="protein sequence ID" value="EIG55270.1"/>
    <property type="molecule type" value="Genomic_DNA"/>
</dbReference>
<dbReference type="eggNOG" id="ENOG5031800">
    <property type="taxonomic scope" value="Bacteria"/>
</dbReference>
<sequence length="174" mass="18064">MDTRHPLQKAAAFASGGLFVIWIGGVGGAAAYKTASWLFLGVWPETALYGLAPAPLVRYALTLPREAIASKILVFLLTTDILTYLLAVPPLLLLPCLLVLLAGQGPGVLRHRANKPFATAGGGSAVRRVHPAFRRDRGLGGSSGGKISTKRGMEGQGGGGEERGGRMPPAVGRG</sequence>
<evidence type="ECO:0000313" key="3">
    <source>
        <dbReference type="EMBL" id="EIG55270.1"/>
    </source>
</evidence>
<keyword evidence="2" id="KW-1133">Transmembrane helix</keyword>
<reference evidence="3" key="1">
    <citation type="submission" date="2011-11" db="EMBL/GenBank/DDBJ databases">
        <title>Improved High-Quality Draft sequence of Desulfovibrio sp. U5L.</title>
        <authorList>
            <consortium name="US DOE Joint Genome Institute"/>
            <person name="Lucas S."/>
            <person name="Han J."/>
            <person name="Lapidus A."/>
            <person name="Cheng J.-F."/>
            <person name="Goodwin L."/>
            <person name="Pitluck S."/>
            <person name="Peters L."/>
            <person name="Ovchinnikova G."/>
            <person name="Held B."/>
            <person name="Detter J.C."/>
            <person name="Han C."/>
            <person name="Tapia R."/>
            <person name="Land M."/>
            <person name="Hauser L."/>
            <person name="Kyrpides N."/>
            <person name="Ivanova N."/>
            <person name="Pagani I."/>
            <person name="Gabster J."/>
            <person name="Walker C."/>
            <person name="Stolyar S."/>
            <person name="Stahl D."/>
            <person name="Arkin A."/>
            <person name="Dehal P."/>
            <person name="Hazen T."/>
            <person name="Woyke T."/>
        </authorList>
    </citation>
    <scope>NUCLEOTIDE SEQUENCE [LARGE SCALE GENOMIC DNA]</scope>
    <source>
        <strain evidence="3">U5L</strain>
    </source>
</reference>
<dbReference type="STRING" id="596152.DesU5LDRAFT_3649"/>
<feature type="region of interest" description="Disordered" evidence="1">
    <location>
        <begin position="135"/>
        <end position="174"/>
    </location>
</feature>
<proteinExistence type="predicted"/>
<gene>
    <name evidence="3" type="ORF">DesU5LDRAFT_3649</name>
</gene>
<protein>
    <submittedName>
        <fullName evidence="3">Uncharacterized protein</fullName>
    </submittedName>
</protein>
<dbReference type="HOGENOM" id="CLU_1537640_0_0_7"/>